<accession>A0A172QXL9</accession>
<gene>
    <name evidence="5" type="ORF">ccrud_10370</name>
</gene>
<dbReference type="Proteomes" id="UP000076929">
    <property type="component" value="Chromosome"/>
</dbReference>
<keyword evidence="2" id="KW-0812">Transmembrane</keyword>
<dbReference type="Gene3D" id="2.120.10.30">
    <property type="entry name" value="TolB, C-terminal domain"/>
    <property type="match status" value="1"/>
</dbReference>
<dbReference type="OrthoDB" id="5380360at2"/>
<evidence type="ECO:0000256" key="3">
    <source>
        <dbReference type="SAM" id="SignalP"/>
    </source>
</evidence>
<feature type="region of interest" description="Disordered" evidence="1">
    <location>
        <begin position="472"/>
        <end position="491"/>
    </location>
</feature>
<keyword evidence="2" id="KW-0472">Membrane</keyword>
<evidence type="ECO:0000256" key="1">
    <source>
        <dbReference type="SAM" id="MobiDB-lite"/>
    </source>
</evidence>
<reference evidence="5 6" key="1">
    <citation type="submission" date="2016-05" db="EMBL/GenBank/DDBJ databases">
        <title>Complete genome sequence of Corynebacterium crudilactis, a new Corynebacterium species isolated from raw cow's milk.</title>
        <authorList>
            <person name="Christian R."/>
            <person name="Zimmermann J."/>
            <person name="Lipski A."/>
            <person name="Kalinowski J."/>
        </authorList>
    </citation>
    <scope>NUCLEOTIDE SEQUENCE [LARGE SCALE GENOMIC DNA]</scope>
    <source>
        <strain evidence="5 6">JZ16</strain>
    </source>
</reference>
<dbReference type="Pfam" id="PF13449">
    <property type="entry name" value="Phytase-like"/>
    <property type="match status" value="1"/>
</dbReference>
<dbReference type="InterPro" id="IPR036415">
    <property type="entry name" value="Lamin_tail_dom_sf"/>
</dbReference>
<dbReference type="InterPro" id="IPR001322">
    <property type="entry name" value="Lamin_tail_dom"/>
</dbReference>
<keyword evidence="3" id="KW-0732">Signal</keyword>
<dbReference type="PROSITE" id="PS51841">
    <property type="entry name" value="LTD"/>
    <property type="match status" value="1"/>
</dbReference>
<dbReference type="Pfam" id="PF00932">
    <property type="entry name" value="LTD"/>
    <property type="match status" value="1"/>
</dbReference>
<dbReference type="InterPro" id="IPR027372">
    <property type="entry name" value="Phytase-like_dom"/>
</dbReference>
<feature type="chain" id="PRO_5007999938" description="LTD domain-containing protein" evidence="3">
    <location>
        <begin position="27"/>
        <end position="537"/>
    </location>
</feature>
<feature type="signal peptide" evidence="3">
    <location>
        <begin position="1"/>
        <end position="26"/>
    </location>
</feature>
<keyword evidence="2" id="KW-1133">Transmembrane helix</keyword>
<protein>
    <recommendedName>
        <fullName evidence="4">LTD domain-containing protein</fullName>
    </recommendedName>
</protein>
<feature type="transmembrane region" description="Helical" evidence="2">
    <location>
        <begin position="507"/>
        <end position="528"/>
    </location>
</feature>
<keyword evidence="6" id="KW-1185">Reference proteome</keyword>
<dbReference type="EMBL" id="CP015622">
    <property type="protein sequence ID" value="ANE05380.1"/>
    <property type="molecule type" value="Genomic_DNA"/>
</dbReference>
<evidence type="ECO:0000259" key="4">
    <source>
        <dbReference type="PROSITE" id="PS51841"/>
    </source>
</evidence>
<sequence>MVEVKKLNLLVAPIATSLVFCNIAVAANAEELTASPVVINEVESNGDPIGDFVELANTDTVNSLDISGWSLVDDKDEDAVILPAGTEIESGGYFVIYTDSTTHVSTHNTYGGTDHFGLGKDDTVTLRNATGETVASYSWKDLGKHAENTYGRIPDMVGEFADTGASTPGAKNIASDGTTDPGLVHNAQLPFHDAEVKAVELGGAFSGSDMSGADFDAEGTAWIANNGTGGIYALTHNPANNTYELAGQWTTTYPSGEGTLDAEGIAVADNGDIYIATERNNSDKSTSRPSILKFANPTGLEGQQVALQEWNLSEFTGPIGANGGLEAIVQLEGSIFAVGVEDTGDVLVVDLASDTPVLVQRYESPFEGVMALDYNAETKQLSVVCDEACDGSSEIVTWNGAELTKSDDFIYERPANLGNWANEGFATYTTELECTDGSTVSATSYLWADDASTNNFNSLNSAQVIDGDCELVGTDDEDETPTPGKPSDNSSSAFAAGSVAGSLATTLLAVVGIAGAVGGFIQQILAAFPQLKQFIRF</sequence>
<dbReference type="Gene3D" id="2.60.40.1260">
    <property type="entry name" value="Lamin Tail domain"/>
    <property type="match status" value="1"/>
</dbReference>
<proteinExistence type="predicted"/>
<dbReference type="InterPro" id="IPR011042">
    <property type="entry name" value="6-blade_b-propeller_TolB-like"/>
</dbReference>
<dbReference type="STRING" id="1652495.ccrud_10370"/>
<dbReference type="KEGG" id="ccjz:ccrud_10370"/>
<dbReference type="SUPFAM" id="SSF74853">
    <property type="entry name" value="Lamin A/C globular tail domain"/>
    <property type="match status" value="1"/>
</dbReference>
<dbReference type="SUPFAM" id="SSF63825">
    <property type="entry name" value="YWTD domain"/>
    <property type="match status" value="1"/>
</dbReference>
<organism evidence="5 6">
    <name type="scientific">Corynebacterium crudilactis</name>
    <dbReference type="NCBI Taxonomy" id="1652495"/>
    <lineage>
        <taxon>Bacteria</taxon>
        <taxon>Bacillati</taxon>
        <taxon>Actinomycetota</taxon>
        <taxon>Actinomycetes</taxon>
        <taxon>Mycobacteriales</taxon>
        <taxon>Corynebacteriaceae</taxon>
        <taxon>Corynebacterium</taxon>
    </lineage>
</organism>
<evidence type="ECO:0000313" key="6">
    <source>
        <dbReference type="Proteomes" id="UP000076929"/>
    </source>
</evidence>
<dbReference type="AlphaFoldDB" id="A0A172QXL9"/>
<dbReference type="RefSeq" id="WP_066569838.1">
    <property type="nucleotide sequence ID" value="NZ_CP015622.1"/>
</dbReference>
<feature type="domain" description="LTD" evidence="4">
    <location>
        <begin position="24"/>
        <end position="141"/>
    </location>
</feature>
<evidence type="ECO:0000256" key="2">
    <source>
        <dbReference type="SAM" id="Phobius"/>
    </source>
</evidence>
<evidence type="ECO:0000313" key="5">
    <source>
        <dbReference type="EMBL" id="ANE05380.1"/>
    </source>
</evidence>
<name>A0A172QXL9_9CORY</name>